<sequence>MVMVETQVADDTQETNACKSPWKTPPAVDGKDTDAPVMGADSWPALADAHRPKTLDATTSANSSHSGELSDGVALHSPSSGPQGGCVQKSPASRNPSYSHKNSQSHHPKAGSKRNPNGAVHASVPLPYHQPPMPPLFPPILHPPHLAVPGYAFQPRPVAGVEVHMVKPGSEISGQAFVPTVEPPPRGDPSGYVVGVHNRRPYMQESGIRWNHGWHHQRGFKPRDNISMQHSAGPRPFVRPQLYPPAPGFMVGPSFPGHGPMYYVPVPPPDAVGRPPQFIPHPLNARASMLPPDMLALRDNLVKQIEYYFSDENLKKDHYLISLMDDHGWVPISAIAEFKRVRKMSTDIPFILDSLHLSANVEVQGDKVRKRDEWLKWIPVPEDSKSTLSVETSSNLVYETTNSLVDENASDCCRRLASNHNINSSLPQGCSLEQLSSRDSLEVANLDIVEEHSRGTVPPQGIEFSSNVGAQNVHDLPSQFSSTFMLDEELEIEQKAIKKDDLTSSGRIDEDDDEIAVNDQDVQRLIIVTQNSAIKERSTNGGKESKSISKELASTINDGLYFYEQVLENKRSNRKNSKCNSENREVTSRLSSSASGSSRSKPSENFAGNCGLDEIGNASPRKKQTKTFPRQHSSLKQRFFSSNFRNHGTSRTSLGIVAGSPPSNSVGFFFGSTPPENTSSRPSKLSVSPHGNFLGNSPPVGSLPKSFPPFQHPSHQLLEENGFKQQKYLKFYKKCLSDRKKLGIGCSEEMNTLYRFWSYFLRDLFVDSMYNDFRKFALEDAASDYNYGIECLFRFYSYGLEKEFREDLYTDFEQLTLEFFQKGSLYGLEKYWAFHHYRRQRDQKEPLRKHPELDKLLKEEYRSLDDFRAKEKAANVGGGFNTRQNGEAEKGGHYESRARGANGLTSSEAALCNCGRRFRTSYALLIQRFVGLMRRDGVVIIKLLMTLSFSIDCPRATLFFYCCILLLTFGSWVLKCWWIILTSIQQPLFAEVLVMSSNEPDGNGADGALPPPPPPPPIPPNVIPIQAELEQARELVKKKVVRVPIARRGLASKGQKITLLTNHFKVNVSNIEGHFFHYSVALSYEDGRPVDGKGIGRKVIDKVHETYHSELAGKEFAYDGEKSLFTVGPLPRNKLEFTVVLEEVSSNRNNGNCSPDGHGSPNDGDRKRMKRPYRSKSYKVEISFAAKIPMQAIASALRGQESENFQEAIRVLDIILRQNASKQGCLLVRQSFFHNDPNSFADVGGGVLGCRGFHSSFRTTQSGLSLNIDVSTTMIIQPGPVVDFLIANQNVRDPFSLDWTKAKRTLKNLRIQASPSNAEYKITGLSEKACKEQTFTLKQKSGSDEDSIEITVYDYFVKHRHIELRYSADLPCINVGKPKRPTYIPVELCSLVSLQRYTKALSTFQRASLVEKSRQKPQERMRVLSDSLRKNKYDAEPMLRSCGIAINSNFIQVEGRVLPAPKLKVGNGEDFFPRNGRWNFNNKKFAQPTKIERWAVVNFSARCDTRGLVRDLIRCGDMKGIAIEAPFDVFEENPQFRRAPPMVRVEKMFEEVQSKLPGQPQFILCILPERKNSDLYGPWKRKNLAEFGIVTQCIAPTRVNDQYLTNVLLKINAKLGGLNSLLAVEHSPSIPMVSKVPTIILGMDVSHGSPGQSDVPSIAAVVSSRQWPLISRYRAAVRTQSPKVEMIDSLYKRTSETEDDGIMRELLLDFYTSSGKRKPDQIIIFRDGVSESQFNQVLNVELDQIIQACKFLDENWSPKFVVIVAQKNHHTKFFQSGSPDNVPPGTIIDNKICHPRNNDFYLCAHAGMIGTTRPTHYHVLLDEIGFSADDLQELVHSLSYVYQRSTTAISVVAPVCYAHLAATQIGQFIKFEEASETTSSDGGLTSAGAVPVPQLPRFKIDEYGKKNSFFLLKINYIKHFQSISLLHFPTRPLRHCFRRLLPILQPVSPRHSDIAISIKGIKPNTSISPKFNATVLTENSNKKIGIYYERNSSVAVYFLDVMLCEGALPALYQPARNVTVMAAKLKGSGIRLWSSAAKALKVDLRAPMKLKVYSVRRLGQK</sequence>
<dbReference type="Pfam" id="PF05383">
    <property type="entry name" value="La"/>
    <property type="match status" value="1"/>
</dbReference>
<comment type="similarity">
    <text evidence="1">Belongs to the argonaute family. Ago subfamily.</text>
</comment>
<dbReference type="PROSITE" id="PS50961">
    <property type="entry name" value="HTH_LA"/>
    <property type="match status" value="1"/>
</dbReference>
<keyword evidence="6" id="KW-0687">Ribonucleoprotein</keyword>
<dbReference type="InterPro" id="IPR003100">
    <property type="entry name" value="PAZ_dom"/>
</dbReference>
<feature type="region of interest" description="Disordered" evidence="8">
    <location>
        <begin position="572"/>
        <end position="647"/>
    </location>
</feature>
<accession>A0AAV6LTT2</accession>
<organism evidence="12 13">
    <name type="scientific">Cucurbita argyrosperma subsp. sororia</name>
    <dbReference type="NCBI Taxonomy" id="37648"/>
    <lineage>
        <taxon>Eukaryota</taxon>
        <taxon>Viridiplantae</taxon>
        <taxon>Streptophyta</taxon>
        <taxon>Embryophyta</taxon>
        <taxon>Tracheophyta</taxon>
        <taxon>Spermatophyta</taxon>
        <taxon>Magnoliopsida</taxon>
        <taxon>eudicotyledons</taxon>
        <taxon>Gunneridae</taxon>
        <taxon>Pentapetalae</taxon>
        <taxon>rosids</taxon>
        <taxon>fabids</taxon>
        <taxon>Cucurbitales</taxon>
        <taxon>Cucurbitaceae</taxon>
        <taxon>Cucurbiteae</taxon>
        <taxon>Cucurbita</taxon>
    </lineage>
</organism>
<evidence type="ECO:0000313" key="12">
    <source>
        <dbReference type="EMBL" id="KAG6570320.1"/>
    </source>
</evidence>
<dbReference type="FunFam" id="3.30.420.10:FF:000091">
    <property type="entry name" value="Protein argonaute 3"/>
    <property type="match status" value="1"/>
</dbReference>
<dbReference type="PROSITE" id="PS50822">
    <property type="entry name" value="PIWI"/>
    <property type="match status" value="1"/>
</dbReference>
<dbReference type="GO" id="GO:0006417">
    <property type="term" value="P:regulation of translation"/>
    <property type="evidence" value="ECO:0007669"/>
    <property type="project" value="UniProtKB-KW"/>
</dbReference>
<dbReference type="Pfam" id="PF02170">
    <property type="entry name" value="PAZ"/>
    <property type="match status" value="1"/>
</dbReference>
<dbReference type="InterPro" id="IPR006607">
    <property type="entry name" value="DM15"/>
</dbReference>
<evidence type="ECO:0000259" key="11">
    <source>
        <dbReference type="PROSITE" id="PS50961"/>
    </source>
</evidence>
<dbReference type="Proteomes" id="UP000685013">
    <property type="component" value="Chromosome 20"/>
</dbReference>
<evidence type="ECO:0000259" key="10">
    <source>
        <dbReference type="PROSITE" id="PS50822"/>
    </source>
</evidence>
<dbReference type="SMART" id="SM00715">
    <property type="entry name" value="LA"/>
    <property type="match status" value="1"/>
</dbReference>
<dbReference type="Pfam" id="PF21071">
    <property type="entry name" value="LARP1_HEAT"/>
    <property type="match status" value="1"/>
</dbReference>
<dbReference type="SMART" id="SM00950">
    <property type="entry name" value="Piwi"/>
    <property type="match status" value="1"/>
</dbReference>
<feature type="domain" description="Piwi" evidence="10">
    <location>
        <begin position="1562"/>
        <end position="1870"/>
    </location>
</feature>
<feature type="compositionally biased region" description="Polar residues" evidence="8">
    <location>
        <begin position="90"/>
        <end position="102"/>
    </location>
</feature>
<dbReference type="PROSITE" id="PS50821">
    <property type="entry name" value="PAZ"/>
    <property type="match status" value="1"/>
</dbReference>
<name>A0AAV6LTT2_9ROSI</name>
<dbReference type="GO" id="GO:0048255">
    <property type="term" value="P:mRNA stabilization"/>
    <property type="evidence" value="ECO:0007669"/>
    <property type="project" value="InterPro"/>
</dbReference>
<feature type="compositionally biased region" description="Polar residues" evidence="8">
    <location>
        <begin position="56"/>
        <end position="67"/>
    </location>
</feature>
<feature type="compositionally biased region" description="Polar residues" evidence="8">
    <location>
        <begin position="626"/>
        <end position="647"/>
    </location>
</feature>
<evidence type="ECO:0000256" key="6">
    <source>
        <dbReference type="ARBA" id="ARBA00023274"/>
    </source>
</evidence>
<dbReference type="CDD" id="cd04657">
    <property type="entry name" value="Piwi_ago-like"/>
    <property type="match status" value="1"/>
</dbReference>
<keyword evidence="4 7" id="KW-0694">RNA-binding</keyword>
<evidence type="ECO:0000259" key="9">
    <source>
        <dbReference type="PROSITE" id="PS50821"/>
    </source>
</evidence>
<feature type="domain" description="PAZ" evidence="9">
    <location>
        <begin position="1280"/>
        <end position="1393"/>
    </location>
</feature>
<keyword evidence="5" id="KW-0943">RNA-mediated gene silencing</keyword>
<proteinExistence type="inferred from homology"/>
<dbReference type="InterPro" id="IPR032472">
    <property type="entry name" value="ArgoL2"/>
</dbReference>
<evidence type="ECO:0000256" key="2">
    <source>
        <dbReference type="ARBA" id="ARBA00022491"/>
    </source>
</evidence>
<evidence type="ECO:0000256" key="7">
    <source>
        <dbReference type="PROSITE-ProRule" id="PRU00332"/>
    </source>
</evidence>
<evidence type="ECO:0000256" key="4">
    <source>
        <dbReference type="ARBA" id="ARBA00022884"/>
    </source>
</evidence>
<keyword evidence="13" id="KW-1185">Reference proteome</keyword>
<dbReference type="EMBL" id="JAGKQH010000020">
    <property type="protein sequence ID" value="KAG6570320.1"/>
    <property type="molecule type" value="Genomic_DNA"/>
</dbReference>
<feature type="domain" description="HTH La-type RNA-binding" evidence="11">
    <location>
        <begin position="291"/>
        <end position="382"/>
    </location>
</feature>
<dbReference type="Pfam" id="PF16486">
    <property type="entry name" value="ArgoN"/>
    <property type="match status" value="1"/>
</dbReference>
<evidence type="ECO:0000256" key="8">
    <source>
        <dbReference type="SAM" id="MobiDB-lite"/>
    </source>
</evidence>
<evidence type="ECO:0000256" key="1">
    <source>
        <dbReference type="ARBA" id="ARBA00008201"/>
    </source>
</evidence>
<feature type="non-terminal residue" evidence="12">
    <location>
        <position position="1"/>
    </location>
</feature>
<dbReference type="SMART" id="SM01163">
    <property type="entry name" value="DUF1785"/>
    <property type="match status" value="1"/>
</dbReference>
<dbReference type="CDD" id="cd07323">
    <property type="entry name" value="LAM"/>
    <property type="match status" value="1"/>
</dbReference>
<dbReference type="InterPro" id="IPR003165">
    <property type="entry name" value="Piwi"/>
</dbReference>
<feature type="region of interest" description="Disordered" evidence="8">
    <location>
        <begin position="1"/>
        <end position="127"/>
    </location>
</feature>
<evidence type="ECO:0000256" key="5">
    <source>
        <dbReference type="ARBA" id="ARBA00023158"/>
    </source>
</evidence>
<dbReference type="GO" id="GO:0031047">
    <property type="term" value="P:regulatory ncRNA-mediated gene silencing"/>
    <property type="evidence" value="ECO:0007669"/>
    <property type="project" value="UniProtKB-KW"/>
</dbReference>
<protein>
    <submittedName>
        <fullName evidence="12">Protein argonaute 4</fullName>
    </submittedName>
</protein>
<gene>
    <name evidence="12" type="primary">AGO4</name>
    <name evidence="12" type="ORF">SDJN03_29235</name>
</gene>
<dbReference type="InterPro" id="IPR006630">
    <property type="entry name" value="La_HTH"/>
</dbReference>
<feature type="compositionally biased region" description="Basic residues" evidence="8">
    <location>
        <begin position="103"/>
        <end position="112"/>
    </location>
</feature>
<dbReference type="Pfam" id="PF16488">
    <property type="entry name" value="ArgoL2"/>
    <property type="match status" value="1"/>
</dbReference>
<dbReference type="InterPro" id="IPR032474">
    <property type="entry name" value="Argonaute_N"/>
</dbReference>
<evidence type="ECO:0000313" key="13">
    <source>
        <dbReference type="Proteomes" id="UP000685013"/>
    </source>
</evidence>
<dbReference type="GO" id="GO:0051607">
    <property type="term" value="P:defense response to virus"/>
    <property type="evidence" value="ECO:0007669"/>
    <property type="project" value="UniProtKB-ARBA"/>
</dbReference>
<dbReference type="PANTHER" id="PTHR22891">
    <property type="entry name" value="EUKARYOTIC TRANSLATION INITIATION FACTOR 2C"/>
    <property type="match status" value="1"/>
</dbReference>
<dbReference type="InterPro" id="IPR032473">
    <property type="entry name" value="Argonaute_Mid_dom"/>
</dbReference>
<dbReference type="Pfam" id="PF02171">
    <property type="entry name" value="Piwi"/>
    <property type="match status" value="1"/>
</dbReference>
<reference evidence="12 13" key="1">
    <citation type="journal article" date="2021" name="Hortic Res">
        <title>The domestication of Cucurbita argyrosperma as revealed by the genome of its wild relative.</title>
        <authorList>
            <person name="Barrera-Redondo J."/>
            <person name="Sanchez-de la Vega G."/>
            <person name="Aguirre-Liguori J.A."/>
            <person name="Castellanos-Morales G."/>
            <person name="Gutierrez-Guerrero Y.T."/>
            <person name="Aguirre-Dugua X."/>
            <person name="Aguirre-Planter E."/>
            <person name="Tenaillon M.I."/>
            <person name="Lira-Saade R."/>
            <person name="Eguiarte L.E."/>
        </authorList>
    </citation>
    <scope>NUCLEOTIDE SEQUENCE [LARGE SCALE GENOMIC DNA]</scope>
    <source>
        <strain evidence="12">JBR-2021</strain>
    </source>
</reference>
<dbReference type="CDD" id="cd02846">
    <property type="entry name" value="PAZ_argonaute_like"/>
    <property type="match status" value="1"/>
</dbReference>
<dbReference type="SMART" id="SM00684">
    <property type="entry name" value="DM15"/>
    <property type="match status" value="3"/>
</dbReference>
<keyword evidence="2" id="KW-0678">Repressor</keyword>
<keyword evidence="3" id="KW-0810">Translation regulation</keyword>
<comment type="caution">
    <text evidence="12">The sequence shown here is derived from an EMBL/GenBank/DDBJ whole genome shotgun (WGS) entry which is preliminary data.</text>
</comment>
<dbReference type="GO" id="GO:0000339">
    <property type="term" value="F:RNA cap binding"/>
    <property type="evidence" value="ECO:0007669"/>
    <property type="project" value="InterPro"/>
</dbReference>
<dbReference type="InterPro" id="IPR045246">
    <property type="entry name" value="Piwi_ago-like"/>
</dbReference>
<feature type="region of interest" description="Disordered" evidence="8">
    <location>
        <begin position="1146"/>
        <end position="1172"/>
    </location>
</feature>
<dbReference type="GO" id="GO:1990904">
    <property type="term" value="C:ribonucleoprotein complex"/>
    <property type="evidence" value="ECO:0007669"/>
    <property type="project" value="UniProtKB-KW"/>
</dbReference>
<feature type="compositionally biased region" description="Low complexity" evidence="8">
    <location>
        <begin position="588"/>
        <end position="600"/>
    </location>
</feature>
<dbReference type="FunFam" id="2.170.260.10:FF:000008">
    <property type="entry name" value="Protein argonaute 7"/>
    <property type="match status" value="1"/>
</dbReference>
<evidence type="ECO:0000256" key="3">
    <source>
        <dbReference type="ARBA" id="ARBA00022845"/>
    </source>
</evidence>
<dbReference type="InterPro" id="IPR014811">
    <property type="entry name" value="ArgoL1"/>
</dbReference>
<dbReference type="Pfam" id="PF08699">
    <property type="entry name" value="ArgoL1"/>
    <property type="match status" value="1"/>
</dbReference>
<dbReference type="Pfam" id="PF16487">
    <property type="entry name" value="ArgoMid"/>
    <property type="match status" value="1"/>
</dbReference>